<reference evidence="7 8" key="1">
    <citation type="journal article" date="2011" name="J. Bacteriol.">
        <title>Whole genome sequence of the rifamycin B-producing strain Amycolatopsis mediterranei S699.</title>
        <authorList>
            <person name="Verma M."/>
            <person name="Kaur J."/>
            <person name="Kumar M."/>
            <person name="Kumari K."/>
            <person name="Saxena A."/>
            <person name="Anand S."/>
            <person name="Nigam A."/>
            <person name="Ravi V."/>
            <person name="Raghuvanshi S."/>
            <person name="Khurana P."/>
            <person name="Tyagi A.K."/>
            <person name="Khurana J.P."/>
            <person name="Lal R."/>
        </authorList>
    </citation>
    <scope>NUCLEOTIDE SEQUENCE [LARGE SCALE GENOMIC DNA]</scope>
    <source>
        <strain evidence="7 8">S699</strain>
    </source>
</reference>
<dbReference type="PROSITE" id="PS51387">
    <property type="entry name" value="FAD_PCMH"/>
    <property type="match status" value="1"/>
</dbReference>
<evidence type="ECO:0000256" key="4">
    <source>
        <dbReference type="ARBA" id="ARBA00022827"/>
    </source>
</evidence>
<protein>
    <submittedName>
        <fullName evidence="7">FAD-linked oxidase</fullName>
    </submittedName>
</protein>
<evidence type="ECO:0000259" key="6">
    <source>
        <dbReference type="PROSITE" id="PS51387"/>
    </source>
</evidence>
<proteinExistence type="inferred from homology"/>
<dbReference type="SUPFAM" id="SSF56176">
    <property type="entry name" value="FAD-binding/transporter-associated domain-like"/>
    <property type="match status" value="1"/>
</dbReference>
<comment type="similarity">
    <text evidence="2">Belongs to the oxygen-dependent FAD-linked oxidoreductase family.</text>
</comment>
<evidence type="ECO:0000313" key="7">
    <source>
        <dbReference type="EMBL" id="AEK46014.1"/>
    </source>
</evidence>
<comment type="cofactor">
    <cofactor evidence="1">
        <name>FAD</name>
        <dbReference type="ChEBI" id="CHEBI:57692"/>
    </cofactor>
</comment>
<evidence type="ECO:0000313" key="8">
    <source>
        <dbReference type="Proteomes" id="UP000006138"/>
    </source>
</evidence>
<keyword evidence="3" id="KW-0285">Flavoprotein</keyword>
<dbReference type="PANTHER" id="PTHR42973:SF39">
    <property type="entry name" value="FAD-BINDING PCMH-TYPE DOMAIN-CONTAINING PROTEIN"/>
    <property type="match status" value="1"/>
</dbReference>
<organism evidence="7 8">
    <name type="scientific">Amycolatopsis mediterranei (strain S699)</name>
    <name type="common">Nocardia mediterranei</name>
    <dbReference type="NCBI Taxonomy" id="713604"/>
    <lineage>
        <taxon>Bacteria</taxon>
        <taxon>Bacillati</taxon>
        <taxon>Actinomycetota</taxon>
        <taxon>Actinomycetes</taxon>
        <taxon>Pseudonocardiales</taxon>
        <taxon>Pseudonocardiaceae</taxon>
        <taxon>Amycolatopsis</taxon>
    </lineage>
</organism>
<dbReference type="InterPro" id="IPR012951">
    <property type="entry name" value="BBE"/>
</dbReference>
<dbReference type="PANTHER" id="PTHR42973">
    <property type="entry name" value="BINDING OXIDOREDUCTASE, PUTATIVE (AFU_ORTHOLOGUE AFUA_1G17690)-RELATED"/>
    <property type="match status" value="1"/>
</dbReference>
<dbReference type="Pfam" id="PF08031">
    <property type="entry name" value="BBE"/>
    <property type="match status" value="1"/>
</dbReference>
<keyword evidence="8" id="KW-1185">Reference proteome</keyword>
<dbReference type="InterPro" id="IPR036318">
    <property type="entry name" value="FAD-bd_PCMH-like_sf"/>
</dbReference>
<dbReference type="GO" id="GO:0016491">
    <property type="term" value="F:oxidoreductase activity"/>
    <property type="evidence" value="ECO:0007669"/>
    <property type="project" value="UniProtKB-KW"/>
</dbReference>
<dbReference type="AlphaFoldDB" id="A0A9R0UCG2"/>
<dbReference type="KEGG" id="amn:RAM_37735"/>
<keyword evidence="4" id="KW-0274">FAD</keyword>
<evidence type="ECO:0000256" key="2">
    <source>
        <dbReference type="ARBA" id="ARBA00005466"/>
    </source>
</evidence>
<dbReference type="InterPro" id="IPR016169">
    <property type="entry name" value="FAD-bd_PCMH_sub2"/>
</dbReference>
<dbReference type="EMBL" id="CP002896">
    <property type="protein sequence ID" value="AEK46014.1"/>
    <property type="molecule type" value="Genomic_DNA"/>
</dbReference>
<evidence type="ECO:0000256" key="5">
    <source>
        <dbReference type="ARBA" id="ARBA00023002"/>
    </source>
</evidence>
<gene>
    <name evidence="7" type="ordered locus">RAM_37735</name>
</gene>
<dbReference type="Gene3D" id="3.30.465.10">
    <property type="match status" value="1"/>
</dbReference>
<keyword evidence="5" id="KW-0560">Oxidoreductase</keyword>
<dbReference type="InterPro" id="IPR006094">
    <property type="entry name" value="Oxid_FAD_bind_N"/>
</dbReference>
<name>A0A9R0UCG2_AMYMS</name>
<evidence type="ECO:0000256" key="1">
    <source>
        <dbReference type="ARBA" id="ARBA00001974"/>
    </source>
</evidence>
<dbReference type="Proteomes" id="UP000006138">
    <property type="component" value="Chromosome"/>
</dbReference>
<sequence>MAVTPNDPQYADCVRGLNTRYIGTPESVRIVNCTDQVVQVVQEAVTYKKRLTVISSGHCYEDFIFNPDVKVVVDMTMMNNVYYDPAMNAVAIESGATMLEIYKTLYKQWGVTVPAGFCYSVAAGGHVAGGGWGPLVRVNGLVVDHLYAVEVVVVDANGTARAVVATREANDPNRDLWWAHTGGGGGNFGVITRYWFKTPGATGSDPRTMLPRPPHDVLISAIAYNWSSLTQDQFTRLARNYASWHVANRGADNPNRVVTSYLLLNHQSNGQIGLITQVDATVPNAHTILDTYIAYMQNGVTATHVPLTNRMAEISPMPELVQARQLPWLEATRMLGTTNPPLNDPTYRAEYKSTFMRGNFPDNQIAAVYRHLTSTAISNPLAGVQFTPYGGQASVVDPAATAIPHRGAAFKMLWSAQWIDPAEDTKHIDWMRRGYADTYADTGGVPVPNDVTDGCYVNYPDGDLSDPNFNKSGTPWYTLYYKGNYARLLQAKRRWDPLNFFHHRQSIGTT</sequence>
<dbReference type="Gene3D" id="3.40.462.20">
    <property type="match status" value="1"/>
</dbReference>
<dbReference type="Pfam" id="PF01565">
    <property type="entry name" value="FAD_binding_4"/>
    <property type="match status" value="1"/>
</dbReference>
<evidence type="ECO:0000256" key="3">
    <source>
        <dbReference type="ARBA" id="ARBA00022630"/>
    </source>
</evidence>
<dbReference type="InterPro" id="IPR050416">
    <property type="entry name" value="FAD-linked_Oxidoreductase"/>
</dbReference>
<accession>A0A9R0UCG2</accession>
<feature type="domain" description="FAD-binding PCMH-type" evidence="6">
    <location>
        <begin position="21"/>
        <end position="201"/>
    </location>
</feature>
<dbReference type="GO" id="GO:0071949">
    <property type="term" value="F:FAD binding"/>
    <property type="evidence" value="ECO:0007669"/>
    <property type="project" value="InterPro"/>
</dbReference>
<dbReference type="InterPro" id="IPR016166">
    <property type="entry name" value="FAD-bd_PCMH"/>
</dbReference>